<dbReference type="Gene3D" id="2.130.10.10">
    <property type="entry name" value="YVTN repeat-like/Quinoprotein amine dehydrogenase"/>
    <property type="match status" value="1"/>
</dbReference>
<dbReference type="VEuPathDB" id="PiroplasmaDB:TA06950"/>
<dbReference type="Pfam" id="PF12265">
    <property type="entry name" value="CAF1C_H4-bd"/>
    <property type="match status" value="1"/>
</dbReference>
<protein>
    <submittedName>
        <fullName evidence="9">Chromatin assembly factor subunit, putative</fullName>
    </submittedName>
</protein>
<dbReference type="SMART" id="SM00320">
    <property type="entry name" value="WD40"/>
    <property type="match status" value="6"/>
</dbReference>
<dbReference type="InterPro" id="IPR019775">
    <property type="entry name" value="WD40_repeat_CS"/>
</dbReference>
<gene>
    <name evidence="8" type="ORF">TAT_000075300</name>
    <name evidence="9" type="ORF">TAV_000074800</name>
</gene>
<reference evidence="9" key="1">
    <citation type="submission" date="2018-07" db="EMBL/GenBank/DDBJ databases">
        <authorList>
            <person name="Quirk P.G."/>
            <person name="Krulwich T.A."/>
        </authorList>
    </citation>
    <scope>NUCLEOTIDE SEQUENCE</scope>
    <source>
        <strain evidence="9">Anand</strain>
    </source>
</reference>
<dbReference type="InterPro" id="IPR001680">
    <property type="entry name" value="WD40_rpt"/>
</dbReference>
<evidence type="ECO:0000256" key="3">
    <source>
        <dbReference type="ARBA" id="ARBA00022737"/>
    </source>
</evidence>
<dbReference type="Pfam" id="PF00400">
    <property type="entry name" value="WD40"/>
    <property type="match status" value="3"/>
</dbReference>
<accession>A0A3B0MJX7</accession>
<keyword evidence="3" id="KW-0677">Repeat</keyword>
<dbReference type="SUPFAM" id="SSF50978">
    <property type="entry name" value="WD40 repeat-like"/>
    <property type="match status" value="1"/>
</dbReference>
<dbReference type="PROSITE" id="PS50082">
    <property type="entry name" value="WD_REPEATS_2"/>
    <property type="match status" value="1"/>
</dbReference>
<comment type="subcellular location">
    <subcellularLocation>
        <location evidence="1">Nucleus</location>
    </subcellularLocation>
</comment>
<name>A0A3B0MJX7_THEAN</name>
<evidence type="ECO:0000256" key="6">
    <source>
        <dbReference type="PROSITE-ProRule" id="PRU00221"/>
    </source>
</evidence>
<evidence type="ECO:0000256" key="2">
    <source>
        <dbReference type="ARBA" id="ARBA00022574"/>
    </source>
</evidence>
<dbReference type="InterPro" id="IPR036322">
    <property type="entry name" value="WD40_repeat_dom_sf"/>
</dbReference>
<evidence type="ECO:0000256" key="4">
    <source>
        <dbReference type="ARBA" id="ARBA00022853"/>
    </source>
</evidence>
<keyword evidence="4" id="KW-0156">Chromatin regulator</keyword>
<dbReference type="EMBL" id="UIVT01000001">
    <property type="protein sequence ID" value="SVP88902.1"/>
    <property type="molecule type" value="Genomic_DNA"/>
</dbReference>
<dbReference type="InterPro" id="IPR022052">
    <property type="entry name" value="Histone-bd_RBBP4-like_N"/>
</dbReference>
<proteinExistence type="predicted"/>
<evidence type="ECO:0000256" key="5">
    <source>
        <dbReference type="ARBA" id="ARBA00023242"/>
    </source>
</evidence>
<sequence>MDSVILSGPSGCKIRRKYPIPSFDQNLPDDYSTSFYNNDAALRNNELNGVEEEELDPYLIWRRNAPFLYDSVSLYNLDWPSLVVEFMTDIFKIKNGSVTQRLLLGTHTSSSDTEFAMVAELKSNVYTMKECLNTCENFNQFKAVSSTSSVGSNTSSAAQGILDIKAKIVHEGEINRISQVPGAHFLFVTQSNNGTLYLFDYSKHPSSPRDLKVSIPQLVLKGGHSSEGYGLAWNSINQLVSCSSDGTIALWDLNSSSHAKTNRLNGIVDGIGIISPISTYNTMDSTHNCDNVGLNDVEFINDNVVLIASDDTNVHLMDLRTNSTSSNSKFSIGSSVNCLSLNKFDRNYFVCGCDNGKISLFDTRMDSNLLVIDHHKDSVNQIEFNSSCCGLFATCSNDSTVCIFDLSFRGDELRFVHQGHKDQVNDISWTKLDYYQSAHLGFTLASVSQDNLLQCFTPNYFSL</sequence>
<dbReference type="GO" id="GO:0006325">
    <property type="term" value="P:chromatin organization"/>
    <property type="evidence" value="ECO:0007669"/>
    <property type="project" value="UniProtKB-KW"/>
</dbReference>
<feature type="repeat" description="WD" evidence="6">
    <location>
        <begin position="221"/>
        <end position="261"/>
    </location>
</feature>
<evidence type="ECO:0000313" key="8">
    <source>
        <dbReference type="EMBL" id="SVP88902.1"/>
    </source>
</evidence>
<organism evidence="9">
    <name type="scientific">Theileria annulata</name>
    <dbReference type="NCBI Taxonomy" id="5874"/>
    <lineage>
        <taxon>Eukaryota</taxon>
        <taxon>Sar</taxon>
        <taxon>Alveolata</taxon>
        <taxon>Apicomplexa</taxon>
        <taxon>Aconoidasida</taxon>
        <taxon>Piroplasmida</taxon>
        <taxon>Theileriidae</taxon>
        <taxon>Theileria</taxon>
    </lineage>
</organism>
<dbReference type="InterPro" id="IPR050459">
    <property type="entry name" value="WD_repeat_RBAP46/RBAP48/MSI1"/>
</dbReference>
<dbReference type="AlphaFoldDB" id="A0A3B0MJX7"/>
<keyword evidence="2 6" id="KW-0853">WD repeat</keyword>
<dbReference type="PANTHER" id="PTHR22850">
    <property type="entry name" value="WD40 REPEAT FAMILY"/>
    <property type="match status" value="1"/>
</dbReference>
<evidence type="ECO:0000259" key="7">
    <source>
        <dbReference type="Pfam" id="PF12265"/>
    </source>
</evidence>
<dbReference type="GO" id="GO:0005634">
    <property type="term" value="C:nucleus"/>
    <property type="evidence" value="ECO:0007669"/>
    <property type="project" value="UniProtKB-SubCell"/>
</dbReference>
<dbReference type="InterPro" id="IPR015943">
    <property type="entry name" value="WD40/YVTN_repeat-like_dom_sf"/>
</dbReference>
<dbReference type="EMBL" id="UIVS01000001">
    <property type="protein sequence ID" value="SVP90045.1"/>
    <property type="molecule type" value="Genomic_DNA"/>
</dbReference>
<feature type="domain" description="Histone-binding protein RBBP4-like N-terminal" evidence="7">
    <location>
        <begin position="58"/>
        <end position="122"/>
    </location>
</feature>
<evidence type="ECO:0000256" key="1">
    <source>
        <dbReference type="ARBA" id="ARBA00004123"/>
    </source>
</evidence>
<evidence type="ECO:0000313" key="9">
    <source>
        <dbReference type="EMBL" id="SVP90045.1"/>
    </source>
</evidence>
<keyword evidence="5" id="KW-0539">Nucleus</keyword>
<dbReference type="PROSITE" id="PS00678">
    <property type="entry name" value="WD_REPEATS_1"/>
    <property type="match status" value="1"/>
</dbReference>